<evidence type="ECO:0000256" key="1">
    <source>
        <dbReference type="SAM" id="MobiDB-lite"/>
    </source>
</evidence>
<keyword evidence="3" id="KW-1185">Reference proteome</keyword>
<feature type="compositionally biased region" description="Polar residues" evidence="1">
    <location>
        <begin position="476"/>
        <end position="486"/>
    </location>
</feature>
<dbReference type="OrthoDB" id="1927466at2759"/>
<name>A0A8T2SHT4_CERRI</name>
<feature type="compositionally biased region" description="Low complexity" evidence="1">
    <location>
        <begin position="388"/>
        <end position="403"/>
    </location>
</feature>
<evidence type="ECO:0000313" key="2">
    <source>
        <dbReference type="EMBL" id="KAH7332051.1"/>
    </source>
</evidence>
<dbReference type="AlphaFoldDB" id="A0A8T2SHT4"/>
<dbReference type="EMBL" id="CM035425">
    <property type="protein sequence ID" value="KAH7332051.1"/>
    <property type="molecule type" value="Genomic_DNA"/>
</dbReference>
<dbReference type="Proteomes" id="UP000825935">
    <property type="component" value="Chromosome 20"/>
</dbReference>
<evidence type="ECO:0000313" key="3">
    <source>
        <dbReference type="Proteomes" id="UP000825935"/>
    </source>
</evidence>
<sequence length="776" mass="84783">MGSCLSKPSSNGKAKKVKQIPHDEEKDEVFLQKHESLISFKEDAESKDAGSAVPSRHDAHNGPSLTVQAEKRPSDGSAPPPISKDVECPDLKLPPDSPSMRKPSPSPASPDPRTVSLPAQTPVRRKYSADFPMNSFRNSSSPCRSLLHKAPSSPGGIKKSASSHRNEEDDCKFPSSARKQWLAQARRSRGEDDLLTIGGRATSKHISKDKTNSNVEVHTLTNKEEGDPVAKDLCHRRTGKSNGEMDVKTSVLSSKGLDSPHLISNTVESRTNSMPRDLSPAEILRSNKARPFSPLKKSPSIKDATGPPTEGPYLMRSSSGKVSSPIRTGICSTERPDISKARVLHKQSLSKEHIMNAASELSTHKRSSSKDSVLEYSSDIIRKPSPPKKSSFVVPSSASSSVIDAGRLNMRRPLTPSKDNVSLHKFINQDPSAGKAGKSSAQRSLNTSVDDSDSLISGTNKNLRRRDRSPLRRGSNGMTSLHSSARNNDRIADISINSDTSAASHFELVGKDISTRTRRATARAPLKEVNDNVKKALSLKPAAKENGSTAEKTRDIFSVPKDDFQQPRLKENLAKFGKVDEKALDSLPNNLAGYVKDPLEMKAENLVMGGKSVLSAFKALEEYKLKHSMPSSELHQGGAEEDVWYSREHSYAADKDNFSQPLQSSKDMLKGLQRSNLQESHGLPRSRSTKRSCEQFLFPDAQSLLLSENHHGLQLEGGMAIPASISKACSILRAVADLNMGNPTYTKRKEEQNEIEMPNLLSFQFGEGDCERPTVS</sequence>
<proteinExistence type="predicted"/>
<comment type="caution">
    <text evidence="2">The sequence shown here is derived from an EMBL/GenBank/DDBJ whole genome shotgun (WGS) entry which is preliminary data.</text>
</comment>
<feature type="compositionally biased region" description="Polar residues" evidence="1">
    <location>
        <begin position="439"/>
        <end position="461"/>
    </location>
</feature>
<organism evidence="2 3">
    <name type="scientific">Ceratopteris richardii</name>
    <name type="common">Triangle waterfern</name>
    <dbReference type="NCBI Taxonomy" id="49495"/>
    <lineage>
        <taxon>Eukaryota</taxon>
        <taxon>Viridiplantae</taxon>
        <taxon>Streptophyta</taxon>
        <taxon>Embryophyta</taxon>
        <taxon>Tracheophyta</taxon>
        <taxon>Polypodiopsida</taxon>
        <taxon>Polypodiidae</taxon>
        <taxon>Polypodiales</taxon>
        <taxon>Pteridineae</taxon>
        <taxon>Pteridaceae</taxon>
        <taxon>Parkerioideae</taxon>
        <taxon>Ceratopteris</taxon>
    </lineage>
</organism>
<gene>
    <name evidence="2" type="ORF">KP509_20G065800</name>
</gene>
<feature type="region of interest" description="Disordered" evidence="1">
    <location>
        <begin position="378"/>
        <end position="486"/>
    </location>
</feature>
<feature type="region of interest" description="Disordered" evidence="1">
    <location>
        <begin position="40"/>
        <end position="334"/>
    </location>
</feature>
<dbReference type="OMA" id="RATSKHI"/>
<feature type="compositionally biased region" description="Polar residues" evidence="1">
    <location>
        <begin position="1"/>
        <end position="12"/>
    </location>
</feature>
<accession>A0A8T2SHT4</accession>
<feature type="compositionally biased region" description="Polar residues" evidence="1">
    <location>
        <begin position="262"/>
        <end position="274"/>
    </location>
</feature>
<protein>
    <submittedName>
        <fullName evidence="2">Uncharacterized protein</fullName>
    </submittedName>
</protein>
<feature type="region of interest" description="Disordered" evidence="1">
    <location>
        <begin position="1"/>
        <end position="28"/>
    </location>
</feature>
<reference evidence="2" key="1">
    <citation type="submission" date="2021-08" db="EMBL/GenBank/DDBJ databases">
        <title>WGS assembly of Ceratopteris richardii.</title>
        <authorList>
            <person name="Marchant D.B."/>
            <person name="Chen G."/>
            <person name="Jenkins J."/>
            <person name="Shu S."/>
            <person name="Leebens-Mack J."/>
            <person name="Grimwood J."/>
            <person name="Schmutz J."/>
            <person name="Soltis P."/>
            <person name="Soltis D."/>
            <person name="Chen Z.-H."/>
        </authorList>
    </citation>
    <scope>NUCLEOTIDE SEQUENCE</scope>
    <source>
        <strain evidence="2">Whitten #5841</strain>
        <tissue evidence="2">Leaf</tissue>
    </source>
</reference>
<feature type="compositionally biased region" description="Polar residues" evidence="1">
    <location>
        <begin position="316"/>
        <end position="326"/>
    </location>
</feature>
<feature type="compositionally biased region" description="Basic and acidic residues" evidence="1">
    <location>
        <begin position="221"/>
        <end position="235"/>
    </location>
</feature>